<feature type="compositionally biased region" description="Acidic residues" evidence="5">
    <location>
        <begin position="193"/>
        <end position="219"/>
    </location>
</feature>
<dbReference type="PANTHER" id="PTHR11592:SF78">
    <property type="entry name" value="GLUTATHIONE PEROXIDASE"/>
    <property type="match status" value="1"/>
</dbReference>
<name>A0AAU9KM62_9STRA</name>
<evidence type="ECO:0000256" key="4">
    <source>
        <dbReference type="RuleBase" id="RU000499"/>
    </source>
</evidence>
<evidence type="ECO:0000313" key="8">
    <source>
        <dbReference type="Proteomes" id="UP001158986"/>
    </source>
</evidence>
<dbReference type="PANTHER" id="PTHR11592">
    <property type="entry name" value="GLUTATHIONE PEROXIDASE"/>
    <property type="match status" value="1"/>
</dbReference>
<organism evidence="6 9">
    <name type="scientific">Peronospora belbahrii</name>
    <dbReference type="NCBI Taxonomy" id="622444"/>
    <lineage>
        <taxon>Eukaryota</taxon>
        <taxon>Sar</taxon>
        <taxon>Stramenopiles</taxon>
        <taxon>Oomycota</taxon>
        <taxon>Peronosporomycetes</taxon>
        <taxon>Peronosporales</taxon>
        <taxon>Peronosporaceae</taxon>
        <taxon>Peronospora</taxon>
    </lineage>
</organism>
<keyword evidence="8" id="KW-1185">Reference proteome</keyword>
<dbReference type="PROSITE" id="PS51355">
    <property type="entry name" value="GLUTATHIONE_PEROXID_3"/>
    <property type="match status" value="1"/>
</dbReference>
<dbReference type="FunFam" id="3.40.30.10:FF:000301">
    <property type="entry name" value="Glutathione peroxidase"/>
    <property type="match status" value="1"/>
</dbReference>
<evidence type="ECO:0000313" key="9">
    <source>
        <dbReference type="Proteomes" id="UP001160483"/>
    </source>
</evidence>
<dbReference type="GO" id="GO:0004601">
    <property type="term" value="F:peroxidase activity"/>
    <property type="evidence" value="ECO:0007669"/>
    <property type="project" value="UniProtKB-KW"/>
</dbReference>
<evidence type="ECO:0000256" key="5">
    <source>
        <dbReference type="SAM" id="MobiDB-lite"/>
    </source>
</evidence>
<proteinExistence type="inferred from homology"/>
<dbReference type="Pfam" id="PF00255">
    <property type="entry name" value="GSHPx"/>
    <property type="match status" value="1"/>
</dbReference>
<dbReference type="PRINTS" id="PR01011">
    <property type="entry name" value="GLUTPROXDASE"/>
</dbReference>
<dbReference type="InterPro" id="IPR036249">
    <property type="entry name" value="Thioredoxin-like_sf"/>
</dbReference>
<evidence type="ECO:0000313" key="7">
    <source>
        <dbReference type="EMBL" id="CAH0513242.1"/>
    </source>
</evidence>
<accession>A0AAU9KM62</accession>
<comment type="similarity">
    <text evidence="1 4">Belongs to the glutathione peroxidase family.</text>
</comment>
<sequence length="219" mass="24913">MLRVQRLSKLATRDFSSSLRSKGFSNVLQFATIQPSRGQLTPRDFQFKAAFVINTASQCSSASQLKQLQLLHEKYRDQGLMVVAVPSNDFAGREPGNSDDILKRYAAYDVTFYIAHKASVTGNDAHPFFKKIADKYSTSVAPTWNFDKFLVDHRGEMRAVFPNDTEPLVEEVVAEIEQVLEELPRALEPGQELIEEEEYDYEEEDEGSEDEESEEKDEC</sequence>
<dbReference type="GO" id="GO:0034599">
    <property type="term" value="P:cellular response to oxidative stress"/>
    <property type="evidence" value="ECO:0007669"/>
    <property type="project" value="TreeGrafter"/>
</dbReference>
<dbReference type="EMBL" id="CAKLCB010000007">
    <property type="protein sequence ID" value="CAH0513242.1"/>
    <property type="molecule type" value="Genomic_DNA"/>
</dbReference>
<keyword evidence="3 4" id="KW-0560">Oxidoreductase</keyword>
<evidence type="ECO:0000313" key="6">
    <source>
        <dbReference type="EMBL" id="CAH0475402.1"/>
    </source>
</evidence>
<feature type="region of interest" description="Disordered" evidence="5">
    <location>
        <begin position="184"/>
        <end position="219"/>
    </location>
</feature>
<dbReference type="SUPFAM" id="SSF52833">
    <property type="entry name" value="Thioredoxin-like"/>
    <property type="match status" value="1"/>
</dbReference>
<dbReference type="AlphaFoldDB" id="A0AAU9KM62"/>
<dbReference type="Gene3D" id="3.40.30.10">
    <property type="entry name" value="Glutaredoxin"/>
    <property type="match status" value="1"/>
</dbReference>
<dbReference type="InterPro" id="IPR000889">
    <property type="entry name" value="Glutathione_peroxidase"/>
</dbReference>
<dbReference type="Proteomes" id="UP001160483">
    <property type="component" value="Unassembled WGS sequence"/>
</dbReference>
<reference evidence="6 8" key="1">
    <citation type="submission" date="2021-11" db="EMBL/GenBank/DDBJ databases">
        <authorList>
            <person name="Islam A."/>
            <person name="Islam S."/>
            <person name="Flora M.S."/>
            <person name="Rahman M."/>
            <person name="Ziaur R.M."/>
            <person name="Epstein J.H."/>
            <person name="Hassan M."/>
            <person name="Klassen M."/>
            <person name="Woodard K."/>
            <person name="Webb A."/>
            <person name="Webby R.J."/>
            <person name="El Zowalaty M.E."/>
        </authorList>
    </citation>
    <scope>NUCLEOTIDE SEQUENCE</scope>
    <source>
        <strain evidence="7">Pbs1</strain>
        <strain evidence="6">Pbs3</strain>
    </source>
</reference>
<dbReference type="EMBL" id="CAKKTJ010000126">
    <property type="protein sequence ID" value="CAH0475402.1"/>
    <property type="molecule type" value="Genomic_DNA"/>
</dbReference>
<gene>
    <name evidence="7" type="ORF">PBS001_LOCUS60</name>
    <name evidence="6" type="ORF">PBS003_LOCUS2217</name>
</gene>
<comment type="caution">
    <text evidence="6">The sequence shown here is derived from an EMBL/GenBank/DDBJ whole genome shotgun (WGS) entry which is preliminary data.</text>
</comment>
<dbReference type="Proteomes" id="UP001158986">
    <property type="component" value="Unassembled WGS sequence"/>
</dbReference>
<evidence type="ECO:0000256" key="3">
    <source>
        <dbReference type="ARBA" id="ARBA00023002"/>
    </source>
</evidence>
<protein>
    <recommendedName>
        <fullName evidence="4">Glutathione peroxidase</fullName>
    </recommendedName>
</protein>
<keyword evidence="2 4" id="KW-0575">Peroxidase</keyword>
<evidence type="ECO:0000256" key="2">
    <source>
        <dbReference type="ARBA" id="ARBA00022559"/>
    </source>
</evidence>
<evidence type="ECO:0000256" key="1">
    <source>
        <dbReference type="ARBA" id="ARBA00006926"/>
    </source>
</evidence>